<feature type="chain" id="PRO_5030574771" description="Secreted protein" evidence="1">
    <location>
        <begin position="25"/>
        <end position="67"/>
    </location>
</feature>
<organism evidence="2 3">
    <name type="scientific">Streptomyces chromofuscus</name>
    <dbReference type="NCBI Taxonomy" id="42881"/>
    <lineage>
        <taxon>Bacteria</taxon>
        <taxon>Bacillati</taxon>
        <taxon>Actinomycetota</taxon>
        <taxon>Actinomycetes</taxon>
        <taxon>Kitasatosporales</taxon>
        <taxon>Streptomycetaceae</taxon>
        <taxon>Streptomyces</taxon>
    </lineage>
</organism>
<feature type="signal peptide" evidence="1">
    <location>
        <begin position="1"/>
        <end position="24"/>
    </location>
</feature>
<gene>
    <name evidence="2" type="ORF">IPT68_12780</name>
</gene>
<reference evidence="2 3" key="1">
    <citation type="submission" date="2020-10" db="EMBL/GenBank/DDBJ databases">
        <title>Streptomyces chromofuscus complate genome analysis.</title>
        <authorList>
            <person name="Anwar N."/>
        </authorList>
    </citation>
    <scope>NUCLEOTIDE SEQUENCE [LARGE SCALE GENOMIC DNA]</scope>
    <source>
        <strain evidence="2 3">DSM 40273</strain>
    </source>
</reference>
<keyword evidence="3" id="KW-1185">Reference proteome</keyword>
<accession>A0A7M2TFF7</accession>
<sequence length="67" mass="6519">MIKKLACAAVMASALLASAPAAHAAPHPQPSTAVPGGALLNGLLGSLEIGHPVTSLRTILPSGVSGR</sequence>
<dbReference type="Proteomes" id="UP000594008">
    <property type="component" value="Chromosome"/>
</dbReference>
<evidence type="ECO:0000313" key="3">
    <source>
        <dbReference type="Proteomes" id="UP000594008"/>
    </source>
</evidence>
<dbReference type="RefSeq" id="WP_189698447.1">
    <property type="nucleotide sequence ID" value="NZ_BMTA01000008.1"/>
</dbReference>
<proteinExistence type="predicted"/>
<evidence type="ECO:0000256" key="1">
    <source>
        <dbReference type="SAM" id="SignalP"/>
    </source>
</evidence>
<dbReference type="EMBL" id="CP063374">
    <property type="protein sequence ID" value="QOV46683.1"/>
    <property type="molecule type" value="Genomic_DNA"/>
</dbReference>
<name>A0A7M2TFF7_STRCW</name>
<protein>
    <recommendedName>
        <fullName evidence="4">Secreted protein</fullName>
    </recommendedName>
</protein>
<evidence type="ECO:0008006" key="4">
    <source>
        <dbReference type="Google" id="ProtNLM"/>
    </source>
</evidence>
<keyword evidence="1" id="KW-0732">Signal</keyword>
<dbReference type="KEGG" id="schf:IPT68_12780"/>
<evidence type="ECO:0000313" key="2">
    <source>
        <dbReference type="EMBL" id="QOV46683.1"/>
    </source>
</evidence>
<dbReference type="AlphaFoldDB" id="A0A7M2TFF7"/>